<evidence type="ECO:0000256" key="1">
    <source>
        <dbReference type="SAM" id="Phobius"/>
    </source>
</evidence>
<feature type="transmembrane region" description="Helical" evidence="1">
    <location>
        <begin position="163"/>
        <end position="180"/>
    </location>
</feature>
<keyword evidence="1" id="KW-0472">Membrane</keyword>
<reference evidence="2" key="1">
    <citation type="submission" date="2018-05" db="EMBL/GenBank/DDBJ databases">
        <authorList>
            <person name="Lanie J.A."/>
            <person name="Ng W.-L."/>
            <person name="Kazmierczak K.M."/>
            <person name="Andrzejewski T.M."/>
            <person name="Davidsen T.M."/>
            <person name="Wayne K.J."/>
            <person name="Tettelin H."/>
            <person name="Glass J.I."/>
            <person name="Rusch D."/>
            <person name="Podicherti R."/>
            <person name="Tsui H.-C.T."/>
            <person name="Winkler M.E."/>
        </authorList>
    </citation>
    <scope>NUCLEOTIDE SEQUENCE</scope>
</reference>
<name>A0A382NT45_9ZZZZ</name>
<feature type="transmembrane region" description="Helical" evidence="1">
    <location>
        <begin position="21"/>
        <end position="41"/>
    </location>
</feature>
<sequence>MKQRVSIAPHLTRIAAMPVGELAIVVGIFSVLATASMHWVVRNITAALPSDLGDPLLNTWILAWDADRFRHGLDGFWDAPMFFPYPSALAYSEHLLGVAIFTAPLQWLTGNPILVYNVAYLGSFVLAGTGMYLLTKSITGSRLAGVVGGMAFAFLPYRADQAPHLQVLLYGWMPISLWGLHRYFESGQRKMLVVFAFAFVLQGFSNGYFFYFFTAVVVIVASVELIYRVRQRPMMLVDLTCTALLMGAMVAPIAIAYMDVRADMSLVRSRSEMVMFSANATSYLHASQDLALWGENIETL</sequence>
<proteinExistence type="predicted"/>
<gene>
    <name evidence="2" type="ORF">METZ01_LOCUS317193</name>
</gene>
<organism evidence="2">
    <name type="scientific">marine metagenome</name>
    <dbReference type="NCBI Taxonomy" id="408172"/>
    <lineage>
        <taxon>unclassified sequences</taxon>
        <taxon>metagenomes</taxon>
        <taxon>ecological metagenomes</taxon>
    </lineage>
</organism>
<dbReference type="AlphaFoldDB" id="A0A382NT45"/>
<feature type="transmembrane region" description="Helical" evidence="1">
    <location>
        <begin position="113"/>
        <end position="134"/>
    </location>
</feature>
<feature type="transmembrane region" description="Helical" evidence="1">
    <location>
        <begin position="192"/>
        <end position="223"/>
    </location>
</feature>
<protein>
    <recommendedName>
        <fullName evidence="3">Membrane protein 6-pyruvoyl-tetrahydropterin synthase-related domain-containing protein</fullName>
    </recommendedName>
</protein>
<feature type="transmembrane region" description="Helical" evidence="1">
    <location>
        <begin position="235"/>
        <end position="260"/>
    </location>
</feature>
<evidence type="ECO:0000313" key="2">
    <source>
        <dbReference type="EMBL" id="SVC64339.1"/>
    </source>
</evidence>
<feature type="non-terminal residue" evidence="2">
    <location>
        <position position="300"/>
    </location>
</feature>
<dbReference type="EMBL" id="UINC01102595">
    <property type="protein sequence ID" value="SVC64339.1"/>
    <property type="molecule type" value="Genomic_DNA"/>
</dbReference>
<evidence type="ECO:0008006" key="3">
    <source>
        <dbReference type="Google" id="ProtNLM"/>
    </source>
</evidence>
<keyword evidence="1" id="KW-1133">Transmembrane helix</keyword>
<keyword evidence="1" id="KW-0812">Transmembrane</keyword>
<accession>A0A382NT45</accession>